<sequence>MPISEDGIAVTCYNSSQGNNTMVYQNVHYFIQQKRIEKKRRLFKEKYGSRSEHPEKLSVLMLGIDGVARYNSIRQMPHFYQYLTEELGGLDFRGYTKIGENTLPNTLAMVVGHTHTELNEHECLANKKIKNLDDCPLVWKDFASEGYVTAYGEDISSTNIFTYKHHGFHNEPVDFYPWHSIRQAIRRGGHGIYPFRGFQYPVCAGPRLLMSVLHDYSLAMAEECRDVPYFSFLWSSSLTHDHFRMPRVVDGLLLRVLTQLHNDGHLNNTVVFLVSDHGLRYGPYRHTYMGRMEEKLPFFYTVFPPWFKKVYPVAWKNLITNTKRLTSNLDIYETLKSLANGDFVTNTRRPASPRRGQSLFFEVPESRICSDVSIPENFCACEMSITASIADPKVIAAAEAAIIEINLSMKIFSDCVPLRLDKVMSARLVTPSNSTQPGSMAFQIFTYVLEFQTQPGGAMLELKMRKQGNSYTMVGEALRTNLYGNQSHCIKHYMLRKYCFCRDLLHPKEPDFSRHNTTDASIHTSTK</sequence>
<evidence type="ECO:0008006" key="3">
    <source>
        <dbReference type="Google" id="ProtNLM"/>
    </source>
</evidence>
<dbReference type="EMBL" id="JAHLQT010002534">
    <property type="protein sequence ID" value="KAG7177307.1"/>
    <property type="molecule type" value="Genomic_DNA"/>
</dbReference>
<dbReference type="InterPro" id="IPR017850">
    <property type="entry name" value="Alkaline_phosphatase_core_sf"/>
</dbReference>
<dbReference type="Pfam" id="PF02995">
    <property type="entry name" value="DUF229"/>
    <property type="match status" value="1"/>
</dbReference>
<dbReference type="GO" id="GO:0005615">
    <property type="term" value="C:extracellular space"/>
    <property type="evidence" value="ECO:0007669"/>
    <property type="project" value="TreeGrafter"/>
</dbReference>
<proteinExistence type="predicted"/>
<name>A0A8J5NCN0_HOMAM</name>
<evidence type="ECO:0000313" key="1">
    <source>
        <dbReference type="EMBL" id="KAG7177307.1"/>
    </source>
</evidence>
<evidence type="ECO:0000313" key="2">
    <source>
        <dbReference type="Proteomes" id="UP000747542"/>
    </source>
</evidence>
<dbReference type="InterPro" id="IPR004245">
    <property type="entry name" value="DUF229"/>
</dbReference>
<dbReference type="Gene3D" id="3.40.720.10">
    <property type="entry name" value="Alkaline Phosphatase, subunit A"/>
    <property type="match status" value="1"/>
</dbReference>
<accession>A0A8J5NCN0</accession>
<protein>
    <recommendedName>
        <fullName evidence="3">DUF229 domain containing protein</fullName>
    </recommendedName>
</protein>
<keyword evidence="2" id="KW-1185">Reference proteome</keyword>
<organism evidence="1 2">
    <name type="scientific">Homarus americanus</name>
    <name type="common">American lobster</name>
    <dbReference type="NCBI Taxonomy" id="6706"/>
    <lineage>
        <taxon>Eukaryota</taxon>
        <taxon>Metazoa</taxon>
        <taxon>Ecdysozoa</taxon>
        <taxon>Arthropoda</taxon>
        <taxon>Crustacea</taxon>
        <taxon>Multicrustacea</taxon>
        <taxon>Malacostraca</taxon>
        <taxon>Eumalacostraca</taxon>
        <taxon>Eucarida</taxon>
        <taxon>Decapoda</taxon>
        <taxon>Pleocyemata</taxon>
        <taxon>Astacidea</taxon>
        <taxon>Nephropoidea</taxon>
        <taxon>Nephropidae</taxon>
        <taxon>Homarus</taxon>
    </lineage>
</organism>
<dbReference type="Proteomes" id="UP000747542">
    <property type="component" value="Unassembled WGS sequence"/>
</dbReference>
<dbReference type="AlphaFoldDB" id="A0A8J5NCN0"/>
<dbReference type="PANTHER" id="PTHR10974:SF1">
    <property type="entry name" value="FI08016P-RELATED"/>
    <property type="match status" value="1"/>
</dbReference>
<gene>
    <name evidence="1" type="ORF">Hamer_G000606</name>
</gene>
<comment type="caution">
    <text evidence="1">The sequence shown here is derived from an EMBL/GenBank/DDBJ whole genome shotgun (WGS) entry which is preliminary data.</text>
</comment>
<reference evidence="1" key="1">
    <citation type="journal article" date="2021" name="Sci. Adv.">
        <title>The American lobster genome reveals insights on longevity, neural, and immune adaptations.</title>
        <authorList>
            <person name="Polinski J.M."/>
            <person name="Zimin A.V."/>
            <person name="Clark K.F."/>
            <person name="Kohn A.B."/>
            <person name="Sadowski N."/>
            <person name="Timp W."/>
            <person name="Ptitsyn A."/>
            <person name="Khanna P."/>
            <person name="Romanova D.Y."/>
            <person name="Williams P."/>
            <person name="Greenwood S.J."/>
            <person name="Moroz L.L."/>
            <person name="Walt D.R."/>
            <person name="Bodnar A.G."/>
        </authorList>
    </citation>
    <scope>NUCLEOTIDE SEQUENCE</scope>
    <source>
        <strain evidence="1">GMGI-L3</strain>
    </source>
</reference>
<dbReference type="CDD" id="cd16021">
    <property type="entry name" value="ALP_like"/>
    <property type="match status" value="1"/>
</dbReference>
<dbReference type="PANTHER" id="PTHR10974">
    <property type="entry name" value="FI08016P-RELATED"/>
    <property type="match status" value="1"/>
</dbReference>
<dbReference type="FunFam" id="3.40.720.10:FF:000017">
    <property type="entry name" value="Predicted protein"/>
    <property type="match status" value="1"/>
</dbReference>
<dbReference type="SUPFAM" id="SSF53649">
    <property type="entry name" value="Alkaline phosphatase-like"/>
    <property type="match status" value="1"/>
</dbReference>